<evidence type="ECO:0000313" key="3">
    <source>
        <dbReference type="Proteomes" id="UP001054837"/>
    </source>
</evidence>
<comment type="caution">
    <text evidence="2">The sequence shown here is derived from an EMBL/GenBank/DDBJ whole genome shotgun (WGS) entry which is preliminary data.</text>
</comment>
<accession>A0AAV4TDX2</accession>
<keyword evidence="3" id="KW-1185">Reference proteome</keyword>
<feature type="region of interest" description="Disordered" evidence="1">
    <location>
        <begin position="64"/>
        <end position="95"/>
    </location>
</feature>
<organism evidence="2 3">
    <name type="scientific">Caerostris darwini</name>
    <dbReference type="NCBI Taxonomy" id="1538125"/>
    <lineage>
        <taxon>Eukaryota</taxon>
        <taxon>Metazoa</taxon>
        <taxon>Ecdysozoa</taxon>
        <taxon>Arthropoda</taxon>
        <taxon>Chelicerata</taxon>
        <taxon>Arachnida</taxon>
        <taxon>Araneae</taxon>
        <taxon>Araneomorphae</taxon>
        <taxon>Entelegynae</taxon>
        <taxon>Araneoidea</taxon>
        <taxon>Araneidae</taxon>
        <taxon>Caerostris</taxon>
    </lineage>
</organism>
<proteinExistence type="predicted"/>
<protein>
    <submittedName>
        <fullName evidence="2">Uncharacterized protein</fullName>
    </submittedName>
</protein>
<gene>
    <name evidence="2" type="ORF">CDAR_120301</name>
</gene>
<dbReference type="Proteomes" id="UP001054837">
    <property type="component" value="Unassembled WGS sequence"/>
</dbReference>
<evidence type="ECO:0000256" key="1">
    <source>
        <dbReference type="SAM" id="MobiDB-lite"/>
    </source>
</evidence>
<sequence>MVLQTHLFRGLPFDGGLVGGPTDDYSGLLYGYILLSGWFSVDSIHYFNDCLKEIEFQLEVNNSNSINYPTRPQAYGNTEDKSSRQHPPSPPYQQIKGTASATQVGYDNNAAPPLQFGCHKELSVPPPPLGDSKHVIKACRGTHIK</sequence>
<name>A0AAV4TDX2_9ARAC</name>
<dbReference type="EMBL" id="BPLQ01009294">
    <property type="protein sequence ID" value="GIY43097.1"/>
    <property type="molecule type" value="Genomic_DNA"/>
</dbReference>
<reference evidence="2 3" key="1">
    <citation type="submission" date="2021-06" db="EMBL/GenBank/DDBJ databases">
        <title>Caerostris darwini draft genome.</title>
        <authorList>
            <person name="Kono N."/>
            <person name="Arakawa K."/>
        </authorList>
    </citation>
    <scope>NUCLEOTIDE SEQUENCE [LARGE SCALE GENOMIC DNA]</scope>
</reference>
<dbReference type="AlphaFoldDB" id="A0AAV4TDX2"/>
<evidence type="ECO:0000313" key="2">
    <source>
        <dbReference type="EMBL" id="GIY43097.1"/>
    </source>
</evidence>